<sequence length="551" mass="60824">MNNVFKTAAAAVSVVFLLEGCIKEATPTDVATEDQVSLETTVRGIPAALVQAGSTGYANQGAAWDFALPAIHLATESMTGDLVVTGNIGYDWFSQWGTNDALGADYAVGALTWDNYYTWIMMANSVISQIDASDLSSLESDEKTYLGFAYAYRAMFYFDLVRLYEFKKNTVTQADDVLGLGVPIVLPETTEAQAKNNPRAKVDDIYDTVIFPDLDMAEELLATYAAPDKYTISLAFVYGMKARAYLERGTAFNDAGNTAESVSAYKSAAEYARKAITASGCTPLTQDQWEDPINGFNNAGSNNAWIWGLALPSESVTNLFCFTAHMSCENDWAPYHAGRGISRNLYNSINLKDFRRHSWLDPDRGSYDYKSCRDDADKYFAESLADYANIKFRPAQGAYEAYNVGGAADHCCMRVEEMYFIEAEATAQAGDLAGGISLLNDFMTSYRMMDGASYDCSARSTTLSSFINELMLQKRIEFWGEGIVMFDMKRLDMSSKRGYVGTNAPASYRLNVDGRAPYWNFVITRGETQNNPVIATQNNPDPSGRIEPWNG</sequence>
<feature type="compositionally biased region" description="Polar residues" evidence="6">
    <location>
        <begin position="530"/>
        <end position="541"/>
    </location>
</feature>
<dbReference type="Proteomes" id="UP000823660">
    <property type="component" value="Unassembled WGS sequence"/>
</dbReference>
<keyword evidence="3" id="KW-0732">Signal</keyword>
<reference evidence="9" key="1">
    <citation type="submission" date="2020-10" db="EMBL/GenBank/DDBJ databases">
        <authorList>
            <person name="Gilroy R."/>
        </authorList>
    </citation>
    <scope>NUCLEOTIDE SEQUENCE</scope>
    <source>
        <strain evidence="9">B1-15692</strain>
    </source>
</reference>
<dbReference type="Pfam" id="PF14322">
    <property type="entry name" value="SusD-like_3"/>
    <property type="match status" value="1"/>
</dbReference>
<feature type="domain" description="SusD-like N-terminal" evidence="8">
    <location>
        <begin position="72"/>
        <end position="246"/>
    </location>
</feature>
<evidence type="ECO:0000313" key="10">
    <source>
        <dbReference type="Proteomes" id="UP000823660"/>
    </source>
</evidence>
<dbReference type="GO" id="GO:0009279">
    <property type="term" value="C:cell outer membrane"/>
    <property type="evidence" value="ECO:0007669"/>
    <property type="project" value="UniProtKB-SubCell"/>
</dbReference>
<name>A0A9D9I5B6_9BACT</name>
<keyword evidence="5" id="KW-0998">Cell outer membrane</keyword>
<accession>A0A9D9I5B6</accession>
<dbReference type="Gene3D" id="1.25.40.390">
    <property type="match status" value="1"/>
</dbReference>
<evidence type="ECO:0000259" key="7">
    <source>
        <dbReference type="Pfam" id="PF07980"/>
    </source>
</evidence>
<dbReference type="SUPFAM" id="SSF48452">
    <property type="entry name" value="TPR-like"/>
    <property type="match status" value="1"/>
</dbReference>
<dbReference type="AlphaFoldDB" id="A0A9D9I5B6"/>
<organism evidence="9 10">
    <name type="scientific">Candidatus Cryptobacteroides faecipullorum</name>
    <dbReference type="NCBI Taxonomy" id="2840764"/>
    <lineage>
        <taxon>Bacteria</taxon>
        <taxon>Pseudomonadati</taxon>
        <taxon>Bacteroidota</taxon>
        <taxon>Bacteroidia</taxon>
        <taxon>Bacteroidales</taxon>
        <taxon>Candidatus Cryptobacteroides</taxon>
    </lineage>
</organism>
<evidence type="ECO:0000256" key="4">
    <source>
        <dbReference type="ARBA" id="ARBA00023136"/>
    </source>
</evidence>
<dbReference type="Pfam" id="PF07980">
    <property type="entry name" value="SusD_RagB"/>
    <property type="match status" value="1"/>
</dbReference>
<proteinExistence type="inferred from homology"/>
<evidence type="ECO:0000259" key="8">
    <source>
        <dbReference type="Pfam" id="PF14322"/>
    </source>
</evidence>
<dbReference type="EMBL" id="JADIMH010000006">
    <property type="protein sequence ID" value="MBO8466266.1"/>
    <property type="molecule type" value="Genomic_DNA"/>
</dbReference>
<dbReference type="InterPro" id="IPR011990">
    <property type="entry name" value="TPR-like_helical_dom_sf"/>
</dbReference>
<evidence type="ECO:0000256" key="1">
    <source>
        <dbReference type="ARBA" id="ARBA00004442"/>
    </source>
</evidence>
<dbReference type="InterPro" id="IPR033985">
    <property type="entry name" value="SusD-like_N"/>
</dbReference>
<evidence type="ECO:0000256" key="2">
    <source>
        <dbReference type="ARBA" id="ARBA00006275"/>
    </source>
</evidence>
<comment type="caution">
    <text evidence="9">The sequence shown here is derived from an EMBL/GenBank/DDBJ whole genome shotgun (WGS) entry which is preliminary data.</text>
</comment>
<dbReference type="InterPro" id="IPR012944">
    <property type="entry name" value="SusD_RagB_dom"/>
</dbReference>
<reference evidence="9" key="2">
    <citation type="journal article" date="2021" name="PeerJ">
        <title>Extensive microbial diversity within the chicken gut microbiome revealed by metagenomics and culture.</title>
        <authorList>
            <person name="Gilroy R."/>
            <person name="Ravi A."/>
            <person name="Getino M."/>
            <person name="Pursley I."/>
            <person name="Horton D.L."/>
            <person name="Alikhan N.F."/>
            <person name="Baker D."/>
            <person name="Gharbi K."/>
            <person name="Hall N."/>
            <person name="Watson M."/>
            <person name="Adriaenssens E.M."/>
            <person name="Foster-Nyarko E."/>
            <person name="Jarju S."/>
            <person name="Secka A."/>
            <person name="Antonio M."/>
            <person name="Oren A."/>
            <person name="Chaudhuri R.R."/>
            <person name="La Ragione R."/>
            <person name="Hildebrand F."/>
            <person name="Pallen M.J."/>
        </authorList>
    </citation>
    <scope>NUCLEOTIDE SEQUENCE</scope>
    <source>
        <strain evidence="9">B1-15692</strain>
    </source>
</reference>
<feature type="domain" description="RagB/SusD" evidence="7">
    <location>
        <begin position="389"/>
        <end position="519"/>
    </location>
</feature>
<protein>
    <submittedName>
        <fullName evidence="9">RagB/SusD family nutrient uptake outer membrane protein</fullName>
    </submittedName>
</protein>
<evidence type="ECO:0000256" key="5">
    <source>
        <dbReference type="ARBA" id="ARBA00023237"/>
    </source>
</evidence>
<evidence type="ECO:0000256" key="6">
    <source>
        <dbReference type="SAM" id="MobiDB-lite"/>
    </source>
</evidence>
<comment type="subcellular location">
    <subcellularLocation>
        <location evidence="1">Cell outer membrane</location>
    </subcellularLocation>
</comment>
<evidence type="ECO:0000256" key="3">
    <source>
        <dbReference type="ARBA" id="ARBA00022729"/>
    </source>
</evidence>
<feature type="region of interest" description="Disordered" evidence="6">
    <location>
        <begin position="530"/>
        <end position="551"/>
    </location>
</feature>
<gene>
    <name evidence="9" type="ORF">IAB99_00695</name>
</gene>
<evidence type="ECO:0000313" key="9">
    <source>
        <dbReference type="EMBL" id="MBO8466266.1"/>
    </source>
</evidence>
<comment type="similarity">
    <text evidence="2">Belongs to the SusD family.</text>
</comment>
<keyword evidence="4" id="KW-0472">Membrane</keyword>